<keyword evidence="3" id="KW-0175">Coiled coil</keyword>
<feature type="domain" description="V-SNARE coiled-coil homology" evidence="5">
    <location>
        <begin position="333"/>
        <end position="393"/>
    </location>
</feature>
<dbReference type="GO" id="GO:0006893">
    <property type="term" value="P:Golgi to plasma membrane transport"/>
    <property type="evidence" value="ECO:0007669"/>
    <property type="project" value="TreeGrafter"/>
</dbReference>
<dbReference type="CDD" id="cd15873">
    <property type="entry name" value="R-SNARE_STXBP5_6"/>
    <property type="match status" value="1"/>
</dbReference>
<keyword evidence="2" id="KW-0963">Cytoplasm</keyword>
<reference evidence="6" key="1">
    <citation type="submission" date="2021-03" db="EMBL/GenBank/DDBJ databases">
        <title>Chromosome level genome of the anhydrobiotic midge Polypedilum vanderplanki.</title>
        <authorList>
            <person name="Yoshida Y."/>
            <person name="Kikawada T."/>
            <person name="Gusev O."/>
        </authorList>
    </citation>
    <scope>NUCLEOTIDE SEQUENCE</scope>
    <source>
        <strain evidence="6">NIAS01</strain>
        <tissue evidence="6">Whole body or cell culture</tissue>
    </source>
</reference>
<dbReference type="GO" id="GO:0005886">
    <property type="term" value="C:plasma membrane"/>
    <property type="evidence" value="ECO:0007669"/>
    <property type="project" value="TreeGrafter"/>
</dbReference>
<dbReference type="GO" id="GO:0005096">
    <property type="term" value="F:GTPase activator activity"/>
    <property type="evidence" value="ECO:0007669"/>
    <property type="project" value="TreeGrafter"/>
</dbReference>
<evidence type="ECO:0000256" key="4">
    <source>
        <dbReference type="SAM" id="MobiDB-lite"/>
    </source>
</evidence>
<feature type="region of interest" description="Disordered" evidence="4">
    <location>
        <begin position="99"/>
        <end position="122"/>
    </location>
</feature>
<gene>
    <name evidence="6" type="ORF">PVAND_012122</name>
</gene>
<organism evidence="6 7">
    <name type="scientific">Polypedilum vanderplanki</name>
    <name type="common">Sleeping chironomid midge</name>
    <dbReference type="NCBI Taxonomy" id="319348"/>
    <lineage>
        <taxon>Eukaryota</taxon>
        <taxon>Metazoa</taxon>
        <taxon>Ecdysozoa</taxon>
        <taxon>Arthropoda</taxon>
        <taxon>Hexapoda</taxon>
        <taxon>Insecta</taxon>
        <taxon>Pterygota</taxon>
        <taxon>Neoptera</taxon>
        <taxon>Endopterygota</taxon>
        <taxon>Diptera</taxon>
        <taxon>Nematocera</taxon>
        <taxon>Chironomoidea</taxon>
        <taxon>Chironomidae</taxon>
        <taxon>Chironominae</taxon>
        <taxon>Polypedilum</taxon>
        <taxon>Polypedilum</taxon>
    </lineage>
</organism>
<comment type="subcellular location">
    <subcellularLocation>
        <location evidence="1">Cytoplasm</location>
    </subcellularLocation>
</comment>
<dbReference type="GO" id="GO:0006887">
    <property type="term" value="P:exocytosis"/>
    <property type="evidence" value="ECO:0007669"/>
    <property type="project" value="TreeGrafter"/>
</dbReference>
<evidence type="ECO:0000256" key="2">
    <source>
        <dbReference type="ARBA" id="ARBA00022490"/>
    </source>
</evidence>
<dbReference type="PROSITE" id="PS50892">
    <property type="entry name" value="V_SNARE"/>
    <property type="match status" value="1"/>
</dbReference>
<dbReference type="SUPFAM" id="SSF58038">
    <property type="entry name" value="SNARE fusion complex"/>
    <property type="match status" value="1"/>
</dbReference>
<dbReference type="Gene3D" id="1.20.5.110">
    <property type="match status" value="1"/>
</dbReference>
<feature type="compositionally biased region" description="Basic and acidic residues" evidence="4">
    <location>
        <begin position="99"/>
        <end position="108"/>
    </location>
</feature>
<keyword evidence="7" id="KW-1185">Reference proteome</keyword>
<dbReference type="PANTHER" id="PTHR10241">
    <property type="entry name" value="LETHAL 2 GIANT LARVAE PROTEIN"/>
    <property type="match status" value="1"/>
</dbReference>
<dbReference type="GO" id="GO:0019905">
    <property type="term" value="F:syntaxin binding"/>
    <property type="evidence" value="ECO:0007669"/>
    <property type="project" value="TreeGrafter"/>
</dbReference>
<proteinExistence type="predicted"/>
<dbReference type="AlphaFoldDB" id="A0A9J6CKM8"/>
<evidence type="ECO:0000256" key="1">
    <source>
        <dbReference type="ARBA" id="ARBA00004496"/>
    </source>
</evidence>
<accession>A0A9J6CKM8</accession>
<dbReference type="GO" id="GO:0045159">
    <property type="term" value="F:myosin II binding"/>
    <property type="evidence" value="ECO:0007669"/>
    <property type="project" value="TreeGrafter"/>
</dbReference>
<dbReference type="EMBL" id="JADBJN010000001">
    <property type="protein sequence ID" value="KAG5682793.1"/>
    <property type="molecule type" value="Genomic_DNA"/>
</dbReference>
<dbReference type="Proteomes" id="UP001107558">
    <property type="component" value="Chromosome 1"/>
</dbReference>
<evidence type="ECO:0000313" key="6">
    <source>
        <dbReference type="EMBL" id="KAG5682793.1"/>
    </source>
</evidence>
<evidence type="ECO:0000313" key="7">
    <source>
        <dbReference type="Proteomes" id="UP001107558"/>
    </source>
</evidence>
<feature type="compositionally biased region" description="Polar residues" evidence="4">
    <location>
        <begin position="109"/>
        <end position="122"/>
    </location>
</feature>
<name>A0A9J6CKM8_POLVA</name>
<comment type="caution">
    <text evidence="6">The sequence shown here is derived from an EMBL/GenBank/DDBJ whole genome shotgun (WGS) entry which is preliminary data.</text>
</comment>
<sequence length="398" mass="44367">MSSLENISSEAVTCLAFVDSYTKKSDPSALIPTLWLGTSLGSVLTVSITLPEPETRNTSPVLVSILGGPIFRLKGSILCMSFLDCNGALIPYSYEPWKDEGKQRDKTPTKSSTNRMSPTLNQDTSFGDRQFMVITSEKQCRIVALPSQNCVYRLQITETDFVVRAEIVSMKESVCLVCYVSNGHLMAFSLPSLRLLLDVDFLPLADLSFQTKCKQGIVDPMLSIWGQQLIVHEDSNQISKTFCFSNRGHGLYLATPTEIQKFTLCSEFSQNYNDMLGDLYLQCEMPEPPKESFFKGLFGGGAKSIDREELFGECASGKPNRSVAKLISGPNANLQDLNSRANSASNEFSRAHQMMIERGDKLNKLEDNAERMANEAQQFSGAAHQLMAKYRDKKWYQL</sequence>
<protein>
    <recommendedName>
        <fullName evidence="5">V-SNARE coiled-coil homology domain-containing protein</fullName>
    </recommendedName>
</protein>
<dbReference type="GO" id="GO:0031201">
    <property type="term" value="C:SNARE complex"/>
    <property type="evidence" value="ECO:0007669"/>
    <property type="project" value="TreeGrafter"/>
</dbReference>
<evidence type="ECO:0000256" key="3">
    <source>
        <dbReference type="PROSITE-ProRule" id="PRU00290"/>
    </source>
</evidence>
<dbReference type="PANTHER" id="PTHR10241:SF25">
    <property type="entry name" value="TOMOSYN, ISOFORM C"/>
    <property type="match status" value="1"/>
</dbReference>
<evidence type="ECO:0000259" key="5">
    <source>
        <dbReference type="PROSITE" id="PS50892"/>
    </source>
</evidence>
<dbReference type="InterPro" id="IPR042855">
    <property type="entry name" value="V_SNARE_CC"/>
</dbReference>
<dbReference type="OrthoDB" id="19944at2759"/>